<dbReference type="InterPro" id="IPR010415">
    <property type="entry name" value="LpxI_C"/>
</dbReference>
<dbReference type="Pfam" id="PF06230">
    <property type="entry name" value="LpxI_C"/>
    <property type="match status" value="1"/>
</dbReference>
<proteinExistence type="predicted"/>
<dbReference type="EMBL" id="PXXO01000008">
    <property type="protein sequence ID" value="PSJ04966.1"/>
    <property type="molecule type" value="Genomic_DNA"/>
</dbReference>
<dbReference type="RefSeq" id="WP_106632231.1">
    <property type="nucleotide sequence ID" value="NZ_PXXO01000008.1"/>
</dbReference>
<reference evidence="3 4" key="1">
    <citation type="journal article" date="2018" name="Environ. Microbiol.">
        <title>Ecological and genomic features of two widespread freshwater picocyanobacteria.</title>
        <authorList>
            <person name="Cabello-Yeves P.J."/>
            <person name="Picazo A."/>
            <person name="Camacho A."/>
            <person name="Callieri C."/>
            <person name="Rosselli R."/>
            <person name="Roda-Garcia J.J."/>
            <person name="Coutinho F.H."/>
            <person name="Rodriguez-Valera F."/>
        </authorList>
    </citation>
    <scope>NUCLEOTIDE SEQUENCE [LARGE SCALE GENOMIC DNA]</scope>
    <source>
        <strain evidence="3 4">Tous</strain>
    </source>
</reference>
<sequence length="277" mass="29676">MGDPTVAIIAGEGVLPRMLSEALSRAGRTHIACYPHGLEVEVPAAEEFFFERSIAFIKSLQQRGIKQIVMVGKFVRPRSLNLLRFEGSTLMAAPRILASLRNGDDASLRALAQIIEEHGLKVVGIEDVAPNLLPEPGLYASTVPSDLDRADVERAAYIVEAISQVDVGQGAVVAKGLCLATEALPGTDAMLEWVAATRTDRPETGRTGVLYKAPKLNQDRRMDLPGIGPTTVAKAAAAGLAGIAWEARSALLLDAEQTMADAERLGLFLWSREPDQA</sequence>
<comment type="caution">
    <text evidence="3">The sequence shown here is derived from an EMBL/GenBank/DDBJ whole genome shotgun (WGS) entry which is preliminary data.</text>
</comment>
<dbReference type="PANTHER" id="PTHR39962">
    <property type="entry name" value="BLL4848 PROTEIN"/>
    <property type="match status" value="1"/>
</dbReference>
<dbReference type="OrthoDB" id="9789836at2"/>
<evidence type="ECO:0000313" key="3">
    <source>
        <dbReference type="EMBL" id="PSJ04966.1"/>
    </source>
</evidence>
<dbReference type="AlphaFoldDB" id="A0A2P7MUT7"/>
<gene>
    <name evidence="3" type="ORF">C7K55_08070</name>
</gene>
<organism evidence="3 4">
    <name type="scientific">Cyanobium usitatum str. Tous</name>
    <dbReference type="NCBI Taxonomy" id="2116684"/>
    <lineage>
        <taxon>Bacteria</taxon>
        <taxon>Bacillati</taxon>
        <taxon>Cyanobacteriota</taxon>
        <taxon>Cyanophyceae</taxon>
        <taxon>Synechococcales</taxon>
        <taxon>Prochlorococcaceae</taxon>
        <taxon>Cyanobium</taxon>
    </lineage>
</organism>
<dbReference type="Pfam" id="PF17930">
    <property type="entry name" value="LpxI_N"/>
    <property type="match status" value="1"/>
</dbReference>
<feature type="domain" description="LpxI C-terminal" evidence="1">
    <location>
        <begin position="136"/>
        <end position="270"/>
    </location>
</feature>
<evidence type="ECO:0000259" key="1">
    <source>
        <dbReference type="Pfam" id="PF06230"/>
    </source>
</evidence>
<accession>A0A2P7MUT7</accession>
<evidence type="ECO:0000313" key="4">
    <source>
        <dbReference type="Proteomes" id="UP000243002"/>
    </source>
</evidence>
<dbReference type="InterPro" id="IPR053174">
    <property type="entry name" value="LpxI"/>
</dbReference>
<feature type="domain" description="LpxI N-terminal" evidence="2">
    <location>
        <begin position="6"/>
        <end position="132"/>
    </location>
</feature>
<dbReference type="Proteomes" id="UP000243002">
    <property type="component" value="Unassembled WGS sequence"/>
</dbReference>
<dbReference type="Gene3D" id="3.40.140.80">
    <property type="match status" value="1"/>
</dbReference>
<protein>
    <submittedName>
        <fullName evidence="3">DUF1009 domain-containing protein</fullName>
    </submittedName>
</protein>
<evidence type="ECO:0000259" key="2">
    <source>
        <dbReference type="Pfam" id="PF17930"/>
    </source>
</evidence>
<dbReference type="Gene3D" id="3.40.50.20">
    <property type="match status" value="1"/>
</dbReference>
<dbReference type="InterPro" id="IPR041255">
    <property type="entry name" value="LpxI_N"/>
</dbReference>
<dbReference type="InterPro" id="IPR043167">
    <property type="entry name" value="LpxI_C_sf"/>
</dbReference>
<name>A0A2P7MUT7_9CYAN</name>
<keyword evidence="4" id="KW-1185">Reference proteome</keyword>
<dbReference type="PANTHER" id="PTHR39962:SF1">
    <property type="entry name" value="LPXI FAMILY PROTEIN"/>
    <property type="match status" value="1"/>
</dbReference>